<sequence>MASINLNWKWLYWSYGFTWANDLLPQILENGLKENQLDRSVYVIRLNGPFAIQYPYRATSLLYIGEGNFKQRINSHTKGWLNDLWEIIENHGLTIGVATPRVRNNLSAYKDVEAALIHEFSNLYGTAPINNKQYEYSRLDHNFEVKELREALTIGRGIKHKWAISPMKANKFYHHYHRTHV</sequence>
<dbReference type="RefSeq" id="WP_169562447.1">
    <property type="nucleotide sequence ID" value="NZ_JAAXYH010000001.1"/>
</dbReference>
<dbReference type="EMBL" id="JAAXYH010000001">
    <property type="protein sequence ID" value="NMH63822.1"/>
    <property type="molecule type" value="Genomic_DNA"/>
</dbReference>
<dbReference type="Proteomes" id="UP000737113">
    <property type="component" value="Unassembled WGS sequence"/>
</dbReference>
<evidence type="ECO:0000313" key="2">
    <source>
        <dbReference type="Proteomes" id="UP000737113"/>
    </source>
</evidence>
<protein>
    <submittedName>
        <fullName evidence="1">Uncharacterized protein</fullName>
    </submittedName>
</protein>
<proteinExistence type="predicted"/>
<organism evidence="1 2">
    <name type="scientific">Shewanella salipaludis</name>
    <dbReference type="NCBI Taxonomy" id="2723052"/>
    <lineage>
        <taxon>Bacteria</taxon>
        <taxon>Pseudomonadati</taxon>
        <taxon>Pseudomonadota</taxon>
        <taxon>Gammaproteobacteria</taxon>
        <taxon>Alteromonadales</taxon>
        <taxon>Shewanellaceae</taxon>
        <taxon>Shewanella</taxon>
    </lineage>
</organism>
<evidence type="ECO:0000313" key="1">
    <source>
        <dbReference type="EMBL" id="NMH63822.1"/>
    </source>
</evidence>
<comment type="caution">
    <text evidence="1">The sequence shown here is derived from an EMBL/GenBank/DDBJ whole genome shotgun (WGS) entry which is preliminary data.</text>
</comment>
<keyword evidence="2" id="KW-1185">Reference proteome</keyword>
<reference evidence="1" key="1">
    <citation type="submission" date="2020-04" db="EMBL/GenBank/DDBJ databases">
        <title>Description of Shewanella salipaludis sp. nov., isolated from a salt marsh.</title>
        <authorList>
            <person name="Park S."/>
            <person name="Yoon J.-H."/>
        </authorList>
    </citation>
    <scope>NUCLEOTIDE SEQUENCE</scope>
    <source>
        <strain evidence="1">SHSM-M6</strain>
    </source>
</reference>
<dbReference type="AlphaFoldDB" id="A0A972FQD5"/>
<accession>A0A972FQD5</accession>
<name>A0A972FQD5_9GAMM</name>
<gene>
    <name evidence="1" type="ORF">HC757_01300</name>
</gene>